<keyword evidence="2" id="KW-1133">Transmembrane helix</keyword>
<proteinExistence type="predicted"/>
<keyword evidence="2" id="KW-0472">Membrane</keyword>
<evidence type="ECO:0000313" key="3">
    <source>
        <dbReference type="EMBL" id="RPA84788.1"/>
    </source>
</evidence>
<feature type="transmembrane region" description="Helical" evidence="2">
    <location>
        <begin position="152"/>
        <end position="169"/>
    </location>
</feature>
<dbReference type="AlphaFoldDB" id="A0A3N4IJA5"/>
<name>A0A3N4IJA5_ASCIM</name>
<sequence>MATLRNALFLSPTILHSSSYSLFPTSQPPQSSSPHIHPGSSLNDTTTPHDHHNTTVRIHPNYCRQLRLSIPSNLPSRTRILTLLHQHQSRHQPPVPYSPPRRLSTLGLGLANLLSAHQVRPPQATTPGLVHHESLKHGLYWEIMMRKYTRRYTYYGFFYDLFLAVARLFQRYRVARQEQLESEDGSQDSQAEDEEEVVWRGGIDEWLEGVF</sequence>
<dbReference type="EMBL" id="ML119657">
    <property type="protein sequence ID" value="RPA84788.1"/>
    <property type="molecule type" value="Genomic_DNA"/>
</dbReference>
<evidence type="ECO:0000256" key="2">
    <source>
        <dbReference type="SAM" id="Phobius"/>
    </source>
</evidence>
<protein>
    <submittedName>
        <fullName evidence="3">Uncharacterized protein</fullName>
    </submittedName>
</protein>
<feature type="region of interest" description="Disordered" evidence="1">
    <location>
        <begin position="21"/>
        <end position="55"/>
    </location>
</feature>
<accession>A0A3N4IJA5</accession>
<keyword evidence="2" id="KW-0812">Transmembrane</keyword>
<dbReference type="Proteomes" id="UP000275078">
    <property type="component" value="Unassembled WGS sequence"/>
</dbReference>
<reference evidence="3 4" key="1">
    <citation type="journal article" date="2018" name="Nat. Ecol. Evol.">
        <title>Pezizomycetes genomes reveal the molecular basis of ectomycorrhizal truffle lifestyle.</title>
        <authorList>
            <person name="Murat C."/>
            <person name="Payen T."/>
            <person name="Noel B."/>
            <person name="Kuo A."/>
            <person name="Morin E."/>
            <person name="Chen J."/>
            <person name="Kohler A."/>
            <person name="Krizsan K."/>
            <person name="Balestrini R."/>
            <person name="Da Silva C."/>
            <person name="Montanini B."/>
            <person name="Hainaut M."/>
            <person name="Levati E."/>
            <person name="Barry K.W."/>
            <person name="Belfiori B."/>
            <person name="Cichocki N."/>
            <person name="Clum A."/>
            <person name="Dockter R.B."/>
            <person name="Fauchery L."/>
            <person name="Guy J."/>
            <person name="Iotti M."/>
            <person name="Le Tacon F."/>
            <person name="Lindquist E.A."/>
            <person name="Lipzen A."/>
            <person name="Malagnac F."/>
            <person name="Mello A."/>
            <person name="Molinier V."/>
            <person name="Miyauchi S."/>
            <person name="Poulain J."/>
            <person name="Riccioni C."/>
            <person name="Rubini A."/>
            <person name="Sitrit Y."/>
            <person name="Splivallo R."/>
            <person name="Traeger S."/>
            <person name="Wang M."/>
            <person name="Zifcakova L."/>
            <person name="Wipf D."/>
            <person name="Zambonelli A."/>
            <person name="Paolocci F."/>
            <person name="Nowrousian M."/>
            <person name="Ottonello S."/>
            <person name="Baldrian P."/>
            <person name="Spatafora J.W."/>
            <person name="Henrissat B."/>
            <person name="Nagy L.G."/>
            <person name="Aury J.M."/>
            <person name="Wincker P."/>
            <person name="Grigoriev I.V."/>
            <person name="Bonfante P."/>
            <person name="Martin F.M."/>
        </authorList>
    </citation>
    <scope>NUCLEOTIDE SEQUENCE [LARGE SCALE GENOMIC DNA]</scope>
    <source>
        <strain evidence="3 4">RN42</strain>
    </source>
</reference>
<organism evidence="3 4">
    <name type="scientific">Ascobolus immersus RN42</name>
    <dbReference type="NCBI Taxonomy" id="1160509"/>
    <lineage>
        <taxon>Eukaryota</taxon>
        <taxon>Fungi</taxon>
        <taxon>Dikarya</taxon>
        <taxon>Ascomycota</taxon>
        <taxon>Pezizomycotina</taxon>
        <taxon>Pezizomycetes</taxon>
        <taxon>Pezizales</taxon>
        <taxon>Ascobolaceae</taxon>
        <taxon>Ascobolus</taxon>
    </lineage>
</organism>
<evidence type="ECO:0000256" key="1">
    <source>
        <dbReference type="SAM" id="MobiDB-lite"/>
    </source>
</evidence>
<keyword evidence="4" id="KW-1185">Reference proteome</keyword>
<feature type="compositionally biased region" description="Low complexity" evidence="1">
    <location>
        <begin position="24"/>
        <end position="46"/>
    </location>
</feature>
<gene>
    <name evidence="3" type="ORF">BJ508DRAFT_323345</name>
</gene>
<evidence type="ECO:0000313" key="4">
    <source>
        <dbReference type="Proteomes" id="UP000275078"/>
    </source>
</evidence>